<accession>A0A3B0Z2Y3</accession>
<organism evidence="1">
    <name type="scientific">hydrothermal vent metagenome</name>
    <dbReference type="NCBI Taxonomy" id="652676"/>
    <lineage>
        <taxon>unclassified sequences</taxon>
        <taxon>metagenomes</taxon>
        <taxon>ecological metagenomes</taxon>
    </lineage>
</organism>
<name>A0A3B0Z2Y3_9ZZZZ</name>
<reference evidence="1" key="1">
    <citation type="submission" date="2018-06" db="EMBL/GenBank/DDBJ databases">
        <authorList>
            <person name="Zhirakovskaya E."/>
        </authorList>
    </citation>
    <scope>NUCLEOTIDE SEQUENCE</scope>
</reference>
<protein>
    <submittedName>
        <fullName evidence="1">Uncharacterized protein</fullName>
    </submittedName>
</protein>
<evidence type="ECO:0000313" key="1">
    <source>
        <dbReference type="EMBL" id="VAW80789.1"/>
    </source>
</evidence>
<sequence>MATLDNIADMQKMGTDCSYVLNKIISKVALLKKQVKSGLLTETEAKQILIKS</sequence>
<gene>
    <name evidence="1" type="ORF">MNBD_GAMMA12-1155</name>
</gene>
<proteinExistence type="predicted"/>
<dbReference type="AlphaFoldDB" id="A0A3B0Z2Y3"/>
<dbReference type="EMBL" id="UOFL01000204">
    <property type="protein sequence ID" value="VAW80789.1"/>
    <property type="molecule type" value="Genomic_DNA"/>
</dbReference>